<evidence type="ECO:0000313" key="3">
    <source>
        <dbReference type="Proteomes" id="UP000436088"/>
    </source>
</evidence>
<name>A0A6A2WXZ0_HIBSY</name>
<dbReference type="PANTHER" id="PTHR47270:SF6">
    <property type="entry name" value="SARCOLEMMAL MEMBRANE-ASSOCIATED PROTEIN-LIKE ISOFORM X1"/>
    <property type="match status" value="1"/>
</dbReference>
<keyword evidence="1" id="KW-0175">Coiled coil</keyword>
<dbReference type="EMBL" id="VEPZ02001597">
    <property type="protein sequence ID" value="KAE8666351.1"/>
    <property type="molecule type" value="Genomic_DNA"/>
</dbReference>
<feature type="coiled-coil region" evidence="1">
    <location>
        <begin position="393"/>
        <end position="462"/>
    </location>
</feature>
<gene>
    <name evidence="2" type="ORF">F3Y22_tig00112501pilonHSYRG00062</name>
</gene>
<proteinExistence type="predicted"/>
<sequence>MSKIERSVSAQSNLFECEEENAVNERENSGRVDEEITLFAQKKLRQREYDYVENKQNGNIENLQVTGVGLLSKIQNLENRFAFAFTKFRVSELSIGNIELSKFVAELDEQVQLCFAEMKQFCTLYSFANLKGTCGYYDLEILGSSDLISQKQQLCSPYQERFDMVKELSEKLLEIEKLKSDNLLKEHELEGLRYSQKELETWIYSAEKEKSQLEEDMDIMRREVVVTAKFFDDLRSEMVELNSNMDSKISPNKILKKKSFELEDEKQEVKVYSSELEEEDLLLSDQLCGLEEKIMYLIDEKESYHIERKSPEFDAIDFKDEIITRLEDEIEVERLVIRRKMEEVQRQWFEVRVECDYLKVENLKLIKECSMLQKENGELWKQKTKLNEYCTVLETELNKVDNLQRKNQLLEEEILAQLQKKLQLQKVILALKETISETKSENEMLEASFRMLSREHEELEAKTTLFVQKILNSCKRRRVALEEGLETYEALPENELIDDKQNSNTENPRFIGVELAEALEDKVVVTLILYCYALLAGITGLPKVSRARDAKTISTSAVIIYRTNSTLKVSHVDVPGKSTDEGGAGNDRRECKVSLPKIEMSALQCIKYAEVDAVTPPTRTLLGFESNVSH</sequence>
<dbReference type="AlphaFoldDB" id="A0A6A2WXZ0"/>
<accession>A0A6A2WXZ0</accession>
<dbReference type="Proteomes" id="UP000436088">
    <property type="component" value="Unassembled WGS sequence"/>
</dbReference>
<evidence type="ECO:0000313" key="2">
    <source>
        <dbReference type="EMBL" id="KAE8666351.1"/>
    </source>
</evidence>
<comment type="caution">
    <text evidence="2">The sequence shown here is derived from an EMBL/GenBank/DDBJ whole genome shotgun (WGS) entry which is preliminary data.</text>
</comment>
<evidence type="ECO:0000256" key="1">
    <source>
        <dbReference type="SAM" id="Coils"/>
    </source>
</evidence>
<reference evidence="2" key="1">
    <citation type="submission" date="2019-09" db="EMBL/GenBank/DDBJ databases">
        <title>Draft genome information of white flower Hibiscus syriacus.</title>
        <authorList>
            <person name="Kim Y.-M."/>
        </authorList>
    </citation>
    <scope>NUCLEOTIDE SEQUENCE [LARGE SCALE GENOMIC DNA]</scope>
    <source>
        <strain evidence="2">YM2019G1</strain>
    </source>
</reference>
<protein>
    <submittedName>
        <fullName evidence="2">Histone superfamily protein</fullName>
    </submittedName>
</protein>
<keyword evidence="3" id="KW-1185">Reference proteome</keyword>
<organism evidence="2 3">
    <name type="scientific">Hibiscus syriacus</name>
    <name type="common">Rose of Sharon</name>
    <dbReference type="NCBI Taxonomy" id="106335"/>
    <lineage>
        <taxon>Eukaryota</taxon>
        <taxon>Viridiplantae</taxon>
        <taxon>Streptophyta</taxon>
        <taxon>Embryophyta</taxon>
        <taxon>Tracheophyta</taxon>
        <taxon>Spermatophyta</taxon>
        <taxon>Magnoliopsida</taxon>
        <taxon>eudicotyledons</taxon>
        <taxon>Gunneridae</taxon>
        <taxon>Pentapetalae</taxon>
        <taxon>rosids</taxon>
        <taxon>malvids</taxon>
        <taxon>Malvales</taxon>
        <taxon>Malvaceae</taxon>
        <taxon>Malvoideae</taxon>
        <taxon>Hibiscus</taxon>
    </lineage>
</organism>
<dbReference type="PANTHER" id="PTHR47270">
    <property type="entry name" value="PROTEIN MLP1-LIKE"/>
    <property type="match status" value="1"/>
</dbReference>